<dbReference type="PANTHER" id="PTHR30328">
    <property type="entry name" value="TRANSCRIPTIONAL REPRESSOR"/>
    <property type="match status" value="1"/>
</dbReference>
<dbReference type="eggNOG" id="COG1309">
    <property type="taxonomic scope" value="Bacteria"/>
</dbReference>
<sequence length="198" mass="22775">MQSKGFDLNHIKKMFYKYGVKNLTMDDVAHELGISKKTLYQQVKTKNDLVFAVLNDDFEKFKKDVGKMVTSTAGAIPRLYELYRLFQESTKFITPVFVFSLSKTNPELASDIRKKYHNFIIDVVSDIMDAGQKDGDFIAAFKEDFPRLVAGYILQSGTWHLEERGENIEFNSAFYLQIGGICTEEGKKTLDRFIKKSH</sequence>
<dbReference type="EMBL" id="FONA01000010">
    <property type="protein sequence ID" value="SFE35703.1"/>
    <property type="molecule type" value="Genomic_DNA"/>
</dbReference>
<organism evidence="4 5">
    <name type="scientific">Thermophagus xiamenensis</name>
    <dbReference type="NCBI Taxonomy" id="385682"/>
    <lineage>
        <taxon>Bacteria</taxon>
        <taxon>Pseudomonadati</taxon>
        <taxon>Bacteroidota</taxon>
        <taxon>Bacteroidia</taxon>
        <taxon>Marinilabiliales</taxon>
        <taxon>Marinilabiliaceae</taxon>
        <taxon>Thermophagus</taxon>
    </lineage>
</organism>
<name>A0A1I1ZYC5_9BACT</name>
<dbReference type="InParanoid" id="A0A1I1ZYC5"/>
<dbReference type="InterPro" id="IPR001647">
    <property type="entry name" value="HTH_TetR"/>
</dbReference>
<evidence type="ECO:0000256" key="1">
    <source>
        <dbReference type="ARBA" id="ARBA00023125"/>
    </source>
</evidence>
<evidence type="ECO:0000256" key="2">
    <source>
        <dbReference type="PROSITE-ProRule" id="PRU00335"/>
    </source>
</evidence>
<keyword evidence="5" id="KW-1185">Reference proteome</keyword>
<feature type="domain" description="HTH tetR-type" evidence="3">
    <location>
        <begin position="1"/>
        <end position="61"/>
    </location>
</feature>
<dbReference type="STRING" id="385682.SAMN05444380_11028"/>
<evidence type="ECO:0000259" key="3">
    <source>
        <dbReference type="PROSITE" id="PS50977"/>
    </source>
</evidence>
<keyword evidence="1 2" id="KW-0238">DNA-binding</keyword>
<dbReference type="RefSeq" id="WP_010527159.1">
    <property type="nucleotide sequence ID" value="NZ_AFSL01000035.1"/>
</dbReference>
<dbReference type="OrthoDB" id="881297at2"/>
<dbReference type="Pfam" id="PF00440">
    <property type="entry name" value="TetR_N"/>
    <property type="match status" value="1"/>
</dbReference>
<feature type="DNA-binding region" description="H-T-H motif" evidence="2">
    <location>
        <begin position="24"/>
        <end position="43"/>
    </location>
</feature>
<dbReference type="PROSITE" id="PS50977">
    <property type="entry name" value="HTH_TETR_2"/>
    <property type="match status" value="1"/>
</dbReference>
<proteinExistence type="predicted"/>
<evidence type="ECO:0000313" key="4">
    <source>
        <dbReference type="EMBL" id="SFE35703.1"/>
    </source>
</evidence>
<accession>A0A1I1ZYC5</accession>
<protein>
    <submittedName>
        <fullName evidence="4">Transcriptional regulator, TetR family</fullName>
    </submittedName>
</protein>
<dbReference type="InterPro" id="IPR009057">
    <property type="entry name" value="Homeodomain-like_sf"/>
</dbReference>
<dbReference type="SUPFAM" id="SSF46689">
    <property type="entry name" value="Homeodomain-like"/>
    <property type="match status" value="1"/>
</dbReference>
<dbReference type="AlphaFoldDB" id="A0A1I1ZYC5"/>
<gene>
    <name evidence="4" type="ORF">SAMN05444380_11028</name>
</gene>
<dbReference type="GO" id="GO:0003677">
    <property type="term" value="F:DNA binding"/>
    <property type="evidence" value="ECO:0007669"/>
    <property type="project" value="UniProtKB-UniRule"/>
</dbReference>
<dbReference type="Gene3D" id="1.10.357.10">
    <property type="entry name" value="Tetracycline Repressor, domain 2"/>
    <property type="match status" value="1"/>
</dbReference>
<reference evidence="4 5" key="1">
    <citation type="submission" date="2016-10" db="EMBL/GenBank/DDBJ databases">
        <authorList>
            <person name="de Groot N.N."/>
        </authorList>
    </citation>
    <scope>NUCLEOTIDE SEQUENCE [LARGE SCALE GENOMIC DNA]</scope>
    <source>
        <strain evidence="4 5">DSM 19012</strain>
    </source>
</reference>
<dbReference type="PANTHER" id="PTHR30328:SF54">
    <property type="entry name" value="HTH-TYPE TRANSCRIPTIONAL REPRESSOR SCO4008"/>
    <property type="match status" value="1"/>
</dbReference>
<dbReference type="InterPro" id="IPR050109">
    <property type="entry name" value="HTH-type_TetR-like_transc_reg"/>
</dbReference>
<evidence type="ECO:0000313" key="5">
    <source>
        <dbReference type="Proteomes" id="UP000181976"/>
    </source>
</evidence>
<dbReference type="FunCoup" id="A0A1I1ZYC5">
    <property type="interactions" value="106"/>
</dbReference>
<dbReference type="Proteomes" id="UP000181976">
    <property type="component" value="Unassembled WGS sequence"/>
</dbReference>